<dbReference type="RefSeq" id="XP_068352739.1">
    <property type="nucleotide sequence ID" value="XM_068509344.1"/>
</dbReference>
<dbReference type="EMBL" id="MLAK01000996">
    <property type="protein sequence ID" value="OHS99602.1"/>
    <property type="molecule type" value="Genomic_DNA"/>
</dbReference>
<organism evidence="2 3">
    <name type="scientific">Tritrichomonas foetus</name>
    <dbReference type="NCBI Taxonomy" id="1144522"/>
    <lineage>
        <taxon>Eukaryota</taxon>
        <taxon>Metamonada</taxon>
        <taxon>Parabasalia</taxon>
        <taxon>Tritrichomonadida</taxon>
        <taxon>Tritrichomonadidae</taxon>
        <taxon>Tritrichomonas</taxon>
    </lineage>
</organism>
<dbReference type="GeneID" id="94844048"/>
<evidence type="ECO:0000313" key="2">
    <source>
        <dbReference type="EMBL" id="OHS99602.1"/>
    </source>
</evidence>
<accession>A0A1J4JKE9</accession>
<gene>
    <name evidence="2" type="ORF">TRFO_33888</name>
</gene>
<proteinExistence type="predicted"/>
<dbReference type="AlphaFoldDB" id="A0A1J4JKE9"/>
<feature type="region of interest" description="Disordered" evidence="1">
    <location>
        <begin position="123"/>
        <end position="161"/>
    </location>
</feature>
<dbReference type="VEuPathDB" id="TrichDB:TRFO_33888"/>
<keyword evidence="3" id="KW-1185">Reference proteome</keyword>
<name>A0A1J4JKE9_9EUKA</name>
<evidence type="ECO:0000313" key="3">
    <source>
        <dbReference type="Proteomes" id="UP000179807"/>
    </source>
</evidence>
<evidence type="ECO:0000256" key="1">
    <source>
        <dbReference type="SAM" id="MobiDB-lite"/>
    </source>
</evidence>
<protein>
    <submittedName>
        <fullName evidence="2">Uncharacterized protein</fullName>
    </submittedName>
</protein>
<dbReference type="Proteomes" id="UP000179807">
    <property type="component" value="Unassembled WGS sequence"/>
</dbReference>
<sequence>MNHNFAPVKSFFFQFPEENKIMYVNHLTKMFSREEKKQLDLQNLPFASRTEEQRHNRKMYRYQSCERAEAYYCPKPFLLRDSDCQDLDAILRFKSTAAPSIDNSLKSQNPTISDLVKEKEKVMMKRPISPKRLADRLNASTHARAERSPRKNRSNQAIDRK</sequence>
<reference evidence="2" key="1">
    <citation type="submission" date="2016-10" db="EMBL/GenBank/DDBJ databases">
        <authorList>
            <person name="Benchimol M."/>
            <person name="Almeida L.G."/>
            <person name="Vasconcelos A.T."/>
            <person name="Perreira-Neves A."/>
            <person name="Rosa I.A."/>
            <person name="Tasca T."/>
            <person name="Bogo M.R."/>
            <person name="de Souza W."/>
        </authorList>
    </citation>
    <scope>NUCLEOTIDE SEQUENCE [LARGE SCALE GENOMIC DNA]</scope>
    <source>
        <strain evidence="2">K</strain>
    </source>
</reference>
<comment type="caution">
    <text evidence="2">The sequence shown here is derived from an EMBL/GenBank/DDBJ whole genome shotgun (WGS) entry which is preliminary data.</text>
</comment>